<dbReference type="InterPro" id="IPR041175">
    <property type="entry name" value="VLRF1/Vms1"/>
</dbReference>
<dbReference type="Pfam" id="PF18826">
    <property type="entry name" value="bVLRF1"/>
    <property type="match status" value="1"/>
</dbReference>
<accession>A0AAW1PQS7</accession>
<evidence type="ECO:0000256" key="2">
    <source>
        <dbReference type="ARBA" id="ARBA00009262"/>
    </source>
</evidence>
<comment type="similarity">
    <text evidence="2 10">Belongs to the ANKZF1/VMS1 family.</text>
</comment>
<evidence type="ECO:0000256" key="12">
    <source>
        <dbReference type="SAM" id="SignalP"/>
    </source>
</evidence>
<dbReference type="AlphaFoldDB" id="A0AAW1PQS7"/>
<comment type="domain">
    <text evidence="10">The VLRF1 domain mediates binding to the 60S ribosomal subunit.</text>
</comment>
<evidence type="ECO:0000313" key="15">
    <source>
        <dbReference type="Proteomes" id="UP001489004"/>
    </source>
</evidence>
<dbReference type="PANTHER" id="PTHR16036">
    <property type="entry name" value="ANKYRIN REPEAT AND ZINC FINGER DOMAIN-CONTAINING PROTEIN 1"/>
    <property type="match status" value="1"/>
</dbReference>
<dbReference type="GO" id="GO:0016787">
    <property type="term" value="F:hydrolase activity"/>
    <property type="evidence" value="ECO:0007669"/>
    <property type="project" value="UniProtKB-KW"/>
</dbReference>
<dbReference type="GO" id="GO:0004519">
    <property type="term" value="F:endonuclease activity"/>
    <property type="evidence" value="ECO:0007669"/>
    <property type="project" value="UniProtKB-KW"/>
</dbReference>
<evidence type="ECO:0000256" key="5">
    <source>
        <dbReference type="ARBA" id="ARBA00022737"/>
    </source>
</evidence>
<evidence type="ECO:0000256" key="8">
    <source>
        <dbReference type="ARBA" id="ARBA00023043"/>
    </source>
</evidence>
<feature type="compositionally biased region" description="Basic and acidic residues" evidence="11">
    <location>
        <begin position="469"/>
        <end position="501"/>
    </location>
</feature>
<keyword evidence="9" id="KW-0175">Coiled coil</keyword>
<comment type="subcellular location">
    <subcellularLocation>
        <location evidence="1">Cytoplasm</location>
    </subcellularLocation>
</comment>
<feature type="compositionally biased region" description="Polar residues" evidence="11">
    <location>
        <begin position="24"/>
        <end position="39"/>
    </location>
</feature>
<feature type="region of interest" description="Disordered" evidence="11">
    <location>
        <begin position="24"/>
        <end position="67"/>
    </location>
</feature>
<keyword evidence="7 10" id="KW-0378">Hydrolase</keyword>
<keyword evidence="3 10" id="KW-0963">Cytoplasm</keyword>
<dbReference type="Proteomes" id="UP001489004">
    <property type="component" value="Unassembled WGS sequence"/>
</dbReference>
<keyword evidence="8" id="KW-0040">ANK repeat</keyword>
<feature type="chain" id="PRO_5043665534" description="VLRF1 domain-containing protein" evidence="12">
    <location>
        <begin position="17"/>
        <end position="568"/>
    </location>
</feature>
<dbReference type="GO" id="GO:0036503">
    <property type="term" value="P:ERAD pathway"/>
    <property type="evidence" value="ECO:0007669"/>
    <property type="project" value="TreeGrafter"/>
</dbReference>
<feature type="active site" evidence="10">
    <location>
        <position position="254"/>
    </location>
</feature>
<sequence length="568" mass="60513">MSLLGHLFTLPDSLFAGAVPTSSLNNSGEAQQDIDSQAVPQPLARAEQPEEAGSVPAARQQEAPSGPTCVTCGVGVTSPAFGTTAEQRAHFRTDWHRLNVKRRVAGHPAVSEEEFERIIDDQDEVASISGSDASSSDEEEAAPRRAQPSQRTSQIVFTNAGGKHFAVWRPLLLPDSSKAPPTDVDAGQQLAGLRSSPGTWAVILSRGGHFVAAIFALKPAQPKQQSKEQPLLFEVVAHKTFHRYVVRAKAGGRQSTKDASGKYARSAGSRLRRYNEAALEKDIQETLHSWQAQLDAAALLFVHAPSANATAIFGGAAPALSKADPRLRTIPFTTRRPTFSEAQRVVRTLLCVFEASALALQTASQSPAKPAPKVKPAAASKPPSGPSSAQAAATLAAEQAAAAAAAKACADPAVLDARGRPPYDVASEKSVRDAFRRFMACEPAKWDYAAAAVPSPLSEELEAQQQAKQAEKKARQKEKERERKAAAAERKKAAAAEAKAAAEEEVRQAAAQAAAILAKQKARVSRKDKAPAVSKSEAELRKKREQMAAAAEARMAKLQLAAQQQQLW</sequence>
<reference evidence="14 15" key="1">
    <citation type="journal article" date="2024" name="Nat. Commun.">
        <title>Phylogenomics reveals the evolutionary origins of lichenization in chlorophyte algae.</title>
        <authorList>
            <person name="Puginier C."/>
            <person name="Libourel C."/>
            <person name="Otte J."/>
            <person name="Skaloud P."/>
            <person name="Haon M."/>
            <person name="Grisel S."/>
            <person name="Petersen M."/>
            <person name="Berrin J.G."/>
            <person name="Delaux P.M."/>
            <person name="Dal Grande F."/>
            <person name="Keller J."/>
        </authorList>
    </citation>
    <scope>NUCLEOTIDE SEQUENCE [LARGE SCALE GENOMIC DNA]</scope>
    <source>
        <strain evidence="14 15">SAG 2043</strain>
    </source>
</reference>
<evidence type="ECO:0000256" key="4">
    <source>
        <dbReference type="ARBA" id="ARBA00022722"/>
    </source>
</evidence>
<gene>
    <name evidence="14" type="ORF">WJX72_011395</name>
</gene>
<proteinExistence type="inferred from homology"/>
<dbReference type="PROSITE" id="PS52044">
    <property type="entry name" value="VLRF1"/>
    <property type="match status" value="1"/>
</dbReference>
<keyword evidence="6 10" id="KW-0255">Endonuclease</keyword>
<feature type="signal peptide" evidence="12">
    <location>
        <begin position="1"/>
        <end position="16"/>
    </location>
</feature>
<evidence type="ECO:0000256" key="3">
    <source>
        <dbReference type="ARBA" id="ARBA00022490"/>
    </source>
</evidence>
<evidence type="ECO:0000256" key="9">
    <source>
        <dbReference type="ARBA" id="ARBA00023054"/>
    </source>
</evidence>
<evidence type="ECO:0000256" key="7">
    <source>
        <dbReference type="ARBA" id="ARBA00022801"/>
    </source>
</evidence>
<dbReference type="GO" id="GO:0005737">
    <property type="term" value="C:cytoplasm"/>
    <property type="evidence" value="ECO:0007669"/>
    <property type="project" value="UniProtKB-SubCell"/>
</dbReference>
<name>A0AAW1PQS7_9CHLO</name>
<keyword evidence="15" id="KW-1185">Reference proteome</keyword>
<evidence type="ECO:0000256" key="10">
    <source>
        <dbReference type="PROSITE-ProRule" id="PRU01389"/>
    </source>
</evidence>
<feature type="compositionally biased region" description="Basic and acidic residues" evidence="11">
    <location>
        <begin position="525"/>
        <end position="545"/>
    </location>
</feature>
<feature type="region of interest" description="Disordered" evidence="11">
    <location>
        <begin position="364"/>
        <end position="392"/>
    </location>
</feature>
<protein>
    <recommendedName>
        <fullName evidence="13">VLRF1 domain-containing protein</fullName>
    </recommendedName>
</protein>
<evidence type="ECO:0000256" key="1">
    <source>
        <dbReference type="ARBA" id="ARBA00004496"/>
    </source>
</evidence>
<organism evidence="14 15">
    <name type="scientific">[Myrmecia] bisecta</name>
    <dbReference type="NCBI Taxonomy" id="41462"/>
    <lineage>
        <taxon>Eukaryota</taxon>
        <taxon>Viridiplantae</taxon>
        <taxon>Chlorophyta</taxon>
        <taxon>core chlorophytes</taxon>
        <taxon>Trebouxiophyceae</taxon>
        <taxon>Trebouxiales</taxon>
        <taxon>Trebouxiaceae</taxon>
        <taxon>Myrmecia</taxon>
    </lineage>
</organism>
<evidence type="ECO:0000256" key="6">
    <source>
        <dbReference type="ARBA" id="ARBA00022759"/>
    </source>
</evidence>
<feature type="region of interest" description="Disordered" evidence="11">
    <location>
        <begin position="521"/>
        <end position="545"/>
    </location>
</feature>
<keyword evidence="4 10" id="KW-0540">Nuclease</keyword>
<feature type="region of interest" description="Disordered" evidence="11">
    <location>
        <begin position="459"/>
        <end position="501"/>
    </location>
</feature>
<keyword evidence="5" id="KW-0677">Repeat</keyword>
<evidence type="ECO:0000256" key="11">
    <source>
        <dbReference type="SAM" id="MobiDB-lite"/>
    </source>
</evidence>
<feature type="region of interest" description="Disordered" evidence="11">
    <location>
        <begin position="120"/>
        <end position="153"/>
    </location>
</feature>
<feature type="domain" description="VLRF1" evidence="13">
    <location>
        <begin position="196"/>
        <end position="352"/>
    </location>
</feature>
<dbReference type="PANTHER" id="PTHR16036:SF2">
    <property type="entry name" value="TRNA ENDONUCLEASE ANKZF1"/>
    <property type="match status" value="1"/>
</dbReference>
<feature type="compositionally biased region" description="Low complexity" evidence="11">
    <location>
        <begin position="125"/>
        <end position="134"/>
    </location>
</feature>
<dbReference type="InterPro" id="IPR047139">
    <property type="entry name" value="ANKZ1/VMS1"/>
</dbReference>
<evidence type="ECO:0000259" key="13">
    <source>
        <dbReference type="PROSITE" id="PS52044"/>
    </source>
</evidence>
<comment type="caution">
    <text evidence="14">The sequence shown here is derived from an EMBL/GenBank/DDBJ whole genome shotgun (WGS) entry which is preliminary data.</text>
</comment>
<keyword evidence="12" id="KW-0732">Signal</keyword>
<dbReference type="EMBL" id="JALJOR010000010">
    <property type="protein sequence ID" value="KAK9810484.1"/>
    <property type="molecule type" value="Genomic_DNA"/>
</dbReference>
<feature type="compositionally biased region" description="Low complexity" evidence="11">
    <location>
        <begin position="374"/>
        <end position="392"/>
    </location>
</feature>
<evidence type="ECO:0000313" key="14">
    <source>
        <dbReference type="EMBL" id="KAK9810484.1"/>
    </source>
</evidence>